<dbReference type="Gene3D" id="3.50.50.60">
    <property type="entry name" value="FAD/NAD(P)-binding domain"/>
    <property type="match status" value="1"/>
</dbReference>
<dbReference type="KEGG" id="fpf:DCC35_05035"/>
<organism evidence="1 2">
    <name type="scientific">Mangrovivirga cuniculi</name>
    <dbReference type="NCBI Taxonomy" id="2715131"/>
    <lineage>
        <taxon>Bacteria</taxon>
        <taxon>Pseudomonadati</taxon>
        <taxon>Bacteroidota</taxon>
        <taxon>Cytophagia</taxon>
        <taxon>Cytophagales</taxon>
        <taxon>Mangrovivirgaceae</taxon>
        <taxon>Mangrovivirga</taxon>
    </lineage>
</organism>
<dbReference type="Pfam" id="PF05834">
    <property type="entry name" value="Lycopene_cycl"/>
    <property type="match status" value="1"/>
</dbReference>
<keyword evidence="2" id="KW-1185">Reference proteome</keyword>
<dbReference type="Proteomes" id="UP000298616">
    <property type="component" value="Chromosome"/>
</dbReference>
<dbReference type="InterPro" id="IPR036188">
    <property type="entry name" value="FAD/NAD-bd_sf"/>
</dbReference>
<dbReference type="OrthoDB" id="24355at2"/>
<gene>
    <name evidence="1" type="ORF">DCC35_05035</name>
</gene>
<sequence length="387" mass="45175">MKKHYNFIIAGGGAAGLVLVNRILDSPVLNKKSVLIIDKSDKSENDRTWCFWEKGTGPWDEIIYKSWRKAMFKDSHSCMEFNLNPYRYKMIRGIDFYQHIKSRINNNANVEFLNTKIESLNTDQNTAKATTSDGSTFTADIIFNSIPDFSEVKNSKKYPLLLQHFIGWVIETEEDKFDESSVTFMDFSVAQKENTRFMYVLPFSRNKALVEYTLFSPKLLKKEEYENEIKKYISDDLGINEYTISEKEKGAIPMTTFPFEKVTDNKIINIGTQGGSTKASTGFTFKRINEDTTNIIKYLEGKCDNIETNENRFRYYDMLLIDVLFDNNEKGAEIFSSLFRKNNPVKIFDFLDERTKISEEVKIMFSSPQMPFLKSMFKRIFYRNFLN</sequence>
<dbReference type="SUPFAM" id="SSF51905">
    <property type="entry name" value="FAD/NAD(P)-binding domain"/>
    <property type="match status" value="1"/>
</dbReference>
<name>A0A4D7JGB4_9BACT</name>
<evidence type="ECO:0000313" key="1">
    <source>
        <dbReference type="EMBL" id="QCK14153.1"/>
    </source>
</evidence>
<dbReference type="AlphaFoldDB" id="A0A4D7JGB4"/>
<protein>
    <submittedName>
        <fullName evidence="1">Lycopene cyclase</fullName>
    </submittedName>
</protein>
<reference evidence="1 2" key="1">
    <citation type="submission" date="2018-04" db="EMBL/GenBank/DDBJ databases">
        <title>Complete genome uncultured novel isolate.</title>
        <authorList>
            <person name="Merlino G."/>
        </authorList>
    </citation>
    <scope>NUCLEOTIDE SEQUENCE [LARGE SCALE GENOMIC DNA]</scope>
    <source>
        <strain evidence="2">R1DC9</strain>
    </source>
</reference>
<dbReference type="RefSeq" id="WP_137089746.1">
    <property type="nucleotide sequence ID" value="NZ_CP028923.1"/>
</dbReference>
<dbReference type="EMBL" id="CP028923">
    <property type="protein sequence ID" value="QCK14153.1"/>
    <property type="molecule type" value="Genomic_DNA"/>
</dbReference>
<evidence type="ECO:0000313" key="2">
    <source>
        <dbReference type="Proteomes" id="UP000298616"/>
    </source>
</evidence>
<proteinExistence type="predicted"/>
<accession>A0A4D7JGB4</accession>